<proteinExistence type="predicted"/>
<feature type="compositionally biased region" description="Basic and acidic residues" evidence="1">
    <location>
        <begin position="805"/>
        <end position="816"/>
    </location>
</feature>
<protein>
    <submittedName>
        <fullName evidence="2">Uncharacterized protein</fullName>
    </submittedName>
</protein>
<feature type="compositionally biased region" description="Low complexity" evidence="1">
    <location>
        <begin position="819"/>
        <end position="828"/>
    </location>
</feature>
<evidence type="ECO:0000313" key="2">
    <source>
        <dbReference type="EMBL" id="KAJ8897547.1"/>
    </source>
</evidence>
<name>A0ABQ9IM22_9NEOP</name>
<dbReference type="Proteomes" id="UP001159363">
    <property type="component" value="Chromosome 1"/>
</dbReference>
<dbReference type="EMBL" id="JARBHB010000001">
    <property type="protein sequence ID" value="KAJ8897547.1"/>
    <property type="molecule type" value="Genomic_DNA"/>
</dbReference>
<organism evidence="2 3">
    <name type="scientific">Dryococelus australis</name>
    <dbReference type="NCBI Taxonomy" id="614101"/>
    <lineage>
        <taxon>Eukaryota</taxon>
        <taxon>Metazoa</taxon>
        <taxon>Ecdysozoa</taxon>
        <taxon>Arthropoda</taxon>
        <taxon>Hexapoda</taxon>
        <taxon>Insecta</taxon>
        <taxon>Pterygota</taxon>
        <taxon>Neoptera</taxon>
        <taxon>Polyneoptera</taxon>
        <taxon>Phasmatodea</taxon>
        <taxon>Verophasmatodea</taxon>
        <taxon>Anareolatae</taxon>
        <taxon>Phasmatidae</taxon>
        <taxon>Eurycanthinae</taxon>
        <taxon>Dryococelus</taxon>
    </lineage>
</organism>
<keyword evidence="3" id="KW-1185">Reference proteome</keyword>
<feature type="region of interest" description="Disordered" evidence="1">
    <location>
        <begin position="800"/>
        <end position="861"/>
    </location>
</feature>
<comment type="caution">
    <text evidence="2">The sequence shown here is derived from an EMBL/GenBank/DDBJ whole genome shotgun (WGS) entry which is preliminary data.</text>
</comment>
<sequence>MHVPREYMLRWIFITCGESERERERESKYILVRSEVGERMSSDEVGCCRGVNTSGAGREMQLLKKGGDDAKIVSVCLEVVEVGLGSCGVNVIPHVHQGMYVLAYAALNCIARRHQGTTCAKSPFCAVKHYGNDHMQFRQGDITKEYNEICKDWSNRSQKVISSIPPAITMGHVSADESEDDHGIIIDENDHGDSVDSADDDYLDVPTHFTYEFPSASDVKKAEDDEITDYMFTEYLDELVDRLKYLLDFHKHGNFLCFVEFAKDDINGNVTPTALATARVSEDLHYGIDVNTVEILLVEDVVHIDMKLAIACSAQHTRYPTAITAMFCADIAGRVKIMSVVHRELSASIAARHSRRPLALDNMKLGPQWLSCYFACLPPRRTGFNPLPGHSGFSHVEIVHDDDVDQRVFSVISCSPLIILAPLHTHISSPSSAVKTSITRQAANNLTLTTTGQNILSIIGTNCGGGRGVTHHTAWGPHQGEGEGELQLHQKCIAVILNKLCRSTGFLPLLKRSLKFIVSSPPTKANRIRIPVGSLPDFNEWKSCRMMPLVGGFPRGSPISPALTFRRCSITFASPSSSASLERKEQSVSLEHERVEMSLGSRRRQVFSRVEVLEGVGVERVVGVAQHEDVAGAAVEDVGALVEVDDGRVLRVFGDRRGRGSGCRGGRELVAARRRPLVYARGLAVGQEVERQAEERVDRRLLLLLRLRLADVAQPRDVGVRRWRQADVVYGGVGEERLLGAQKGFVPRLLLGARLVVEVSVADEGRQQVLEILEGLLAAGARVKGRLGWRLVWQEGRRARQRGRRAQEQQRRRVECHGATTHSATTTTVVRYSALSQVEQRRNTRAGEAGDTRPAASSGTIATCEKPGLPWLLGGEQANRSATGPHRLRQRVENRGNTAVEMHSTLTESPGYVERRLLRFDRGKAACVPFAPQQAACGQPTSAITFSCLAAAARCERTKSPRETCCNLAKVAGDPANCDVTRGSRRRQCRGKGHTTSMDHVLNVTGQPFSSVVADRHSFQITSVASPGTILTCEDPGVPRPGIKPCLPWWEVSRLTAQPLWLRFPTDLNMSLGNLPPCGLYAHPQSLNSGCWRTVTNKSPTNNIPDMFDGRHVRRTCRPGNRWYPSFIEEGLHIPRHMWPGIVMPKYGMWSCLKEGQYLWL</sequence>
<gene>
    <name evidence="2" type="ORF">PR048_002896</name>
</gene>
<accession>A0ABQ9IM22</accession>
<reference evidence="2 3" key="1">
    <citation type="submission" date="2023-02" db="EMBL/GenBank/DDBJ databases">
        <title>LHISI_Scaffold_Assembly.</title>
        <authorList>
            <person name="Stuart O.P."/>
            <person name="Cleave R."/>
            <person name="Magrath M.J.L."/>
            <person name="Mikheyev A.S."/>
        </authorList>
    </citation>
    <scope>NUCLEOTIDE SEQUENCE [LARGE SCALE GENOMIC DNA]</scope>
    <source>
        <strain evidence="2">Daus_M_001</strain>
        <tissue evidence="2">Leg muscle</tissue>
    </source>
</reference>
<evidence type="ECO:0000256" key="1">
    <source>
        <dbReference type="SAM" id="MobiDB-lite"/>
    </source>
</evidence>
<evidence type="ECO:0000313" key="3">
    <source>
        <dbReference type="Proteomes" id="UP001159363"/>
    </source>
</evidence>